<feature type="region of interest" description="Disordered" evidence="1">
    <location>
        <begin position="71"/>
        <end position="104"/>
    </location>
</feature>
<feature type="compositionally biased region" description="Basic and acidic residues" evidence="1">
    <location>
        <begin position="84"/>
        <end position="94"/>
    </location>
</feature>
<proteinExistence type="predicted"/>
<feature type="compositionally biased region" description="Basic and acidic residues" evidence="1">
    <location>
        <begin position="135"/>
        <end position="147"/>
    </location>
</feature>
<name>A0A1H8WEH7_9EURY</name>
<gene>
    <name evidence="2" type="ORF">SAMN05216388_105515</name>
</gene>
<dbReference type="AlphaFoldDB" id="A0A1H8WEH7"/>
<keyword evidence="3" id="KW-1185">Reference proteome</keyword>
<evidence type="ECO:0000313" key="2">
    <source>
        <dbReference type="EMBL" id="SEP25538.1"/>
    </source>
</evidence>
<dbReference type="EMBL" id="FOCX01000055">
    <property type="protein sequence ID" value="SEP25538.1"/>
    <property type="molecule type" value="Genomic_DNA"/>
</dbReference>
<accession>A0A1H8WEH7</accession>
<organism evidence="2 3">
    <name type="scientific">Halorientalis persicus</name>
    <dbReference type="NCBI Taxonomy" id="1367881"/>
    <lineage>
        <taxon>Archaea</taxon>
        <taxon>Methanobacteriati</taxon>
        <taxon>Methanobacteriota</taxon>
        <taxon>Stenosarchaea group</taxon>
        <taxon>Halobacteria</taxon>
        <taxon>Halobacteriales</taxon>
        <taxon>Haloarculaceae</taxon>
        <taxon>Halorientalis</taxon>
    </lineage>
</organism>
<evidence type="ECO:0000313" key="3">
    <source>
        <dbReference type="Proteomes" id="UP000198775"/>
    </source>
</evidence>
<protein>
    <submittedName>
        <fullName evidence="2">Uncharacterized protein</fullName>
    </submittedName>
</protein>
<feature type="region of interest" description="Disordered" evidence="1">
    <location>
        <begin position="126"/>
        <end position="185"/>
    </location>
</feature>
<sequence>MATVPTTESGPRPASAGRPARWSVRTHRSRGEHLEHGLLSGSRPLRRHDGAQSALDRATLRARAVARDCHRSSRVHLPAQLNQDRARHPLDARHGGASGRTASVAGTWTNTGWAVWRRSGRESSRCRSESAFGSPERKRALVSERGGRGRPGGGEWPVPGRRPAVCKQNERRWPRRRRRTARERPGLPPCRRPCCRCRDRHRRYWDRARCR</sequence>
<reference evidence="3" key="1">
    <citation type="submission" date="2016-10" db="EMBL/GenBank/DDBJ databases">
        <authorList>
            <person name="Varghese N."/>
            <person name="Submissions S."/>
        </authorList>
    </citation>
    <scope>NUCLEOTIDE SEQUENCE [LARGE SCALE GENOMIC DNA]</scope>
    <source>
        <strain evidence="3">IBRC-M 10043</strain>
    </source>
</reference>
<dbReference type="Proteomes" id="UP000198775">
    <property type="component" value="Unassembled WGS sequence"/>
</dbReference>
<feature type="region of interest" description="Disordered" evidence="1">
    <location>
        <begin position="1"/>
        <end position="52"/>
    </location>
</feature>
<evidence type="ECO:0000256" key="1">
    <source>
        <dbReference type="SAM" id="MobiDB-lite"/>
    </source>
</evidence>